<comment type="catalytic activity">
    <reaction evidence="1">
        <text>ATP-independent breakage of single-stranded DNA, followed by passage and rejoining.</text>
        <dbReference type="EC" id="5.6.2.1"/>
    </reaction>
</comment>
<dbReference type="InterPro" id="IPR013826">
    <property type="entry name" value="Topo_IA_cen_sub3"/>
</dbReference>
<dbReference type="Pfam" id="PF01131">
    <property type="entry name" value="Topoisom_bac"/>
    <property type="match status" value="1"/>
</dbReference>
<comment type="similarity">
    <text evidence="2">Belongs to the type IA topoisomerase family.</text>
</comment>
<dbReference type="CDD" id="cd03362">
    <property type="entry name" value="TOPRIM_TopoIA_TopoIII"/>
    <property type="match status" value="1"/>
</dbReference>
<evidence type="ECO:0000256" key="7">
    <source>
        <dbReference type="ARBA" id="ARBA00030003"/>
    </source>
</evidence>
<feature type="domain" description="Toprim" evidence="11">
    <location>
        <begin position="3"/>
        <end position="138"/>
    </location>
</feature>
<evidence type="ECO:0000256" key="5">
    <source>
        <dbReference type="ARBA" id="ARBA00023125"/>
    </source>
</evidence>
<dbReference type="Proteomes" id="UP000322622">
    <property type="component" value="Chromosome"/>
</dbReference>
<dbReference type="Pfam" id="PF01751">
    <property type="entry name" value="Toprim"/>
    <property type="match status" value="1"/>
</dbReference>
<dbReference type="InterPro" id="IPR023405">
    <property type="entry name" value="Topo_IA_core_domain"/>
</dbReference>
<evidence type="ECO:0000256" key="8">
    <source>
        <dbReference type="ARBA" id="ARBA00031985"/>
    </source>
</evidence>
<dbReference type="GO" id="GO:0003677">
    <property type="term" value="F:DNA binding"/>
    <property type="evidence" value="ECO:0007669"/>
    <property type="project" value="UniProtKB-KW"/>
</dbReference>
<evidence type="ECO:0000313" key="13">
    <source>
        <dbReference type="EMBL" id="QEM31967.1"/>
    </source>
</evidence>
<dbReference type="InterPro" id="IPR003602">
    <property type="entry name" value="Topo_IA_DNA-bd_dom"/>
</dbReference>
<evidence type="ECO:0000256" key="2">
    <source>
        <dbReference type="ARBA" id="ARBA00009446"/>
    </source>
</evidence>
<evidence type="ECO:0000256" key="1">
    <source>
        <dbReference type="ARBA" id="ARBA00000213"/>
    </source>
</evidence>
<gene>
    <name evidence="13" type="ORF">FHI56_03330</name>
</gene>
<dbReference type="GO" id="GO:0006281">
    <property type="term" value="P:DNA repair"/>
    <property type="evidence" value="ECO:0007669"/>
    <property type="project" value="TreeGrafter"/>
</dbReference>
<evidence type="ECO:0000256" key="4">
    <source>
        <dbReference type="ARBA" id="ARBA00023029"/>
    </source>
</evidence>
<dbReference type="InterPro" id="IPR006171">
    <property type="entry name" value="TOPRIM_dom"/>
</dbReference>
<dbReference type="SMART" id="SM00436">
    <property type="entry name" value="TOP1Bc"/>
    <property type="match status" value="1"/>
</dbReference>
<evidence type="ECO:0000256" key="10">
    <source>
        <dbReference type="ARBA" id="ARBA00032877"/>
    </source>
</evidence>
<dbReference type="GO" id="GO:0003917">
    <property type="term" value="F:DNA topoisomerase type I (single strand cut, ATP-independent) activity"/>
    <property type="evidence" value="ECO:0007669"/>
    <property type="project" value="UniProtKB-EC"/>
</dbReference>
<dbReference type="PANTHER" id="PTHR11390">
    <property type="entry name" value="PROKARYOTIC DNA TOPOISOMERASE"/>
    <property type="match status" value="1"/>
</dbReference>
<dbReference type="Gene3D" id="2.70.20.10">
    <property type="entry name" value="Topoisomerase I, domain 3"/>
    <property type="match status" value="1"/>
</dbReference>
<keyword evidence="6" id="KW-0413">Isomerase</keyword>
<dbReference type="Gene3D" id="3.40.50.140">
    <property type="match status" value="1"/>
</dbReference>
<dbReference type="GO" id="GO:0006310">
    <property type="term" value="P:DNA recombination"/>
    <property type="evidence" value="ECO:0007669"/>
    <property type="project" value="TreeGrafter"/>
</dbReference>
<dbReference type="InterPro" id="IPR013497">
    <property type="entry name" value="Topo_IA_cen"/>
</dbReference>
<dbReference type="RefSeq" id="WP_149561167.1">
    <property type="nucleotide sequence ID" value="NZ_CP040804.1"/>
</dbReference>
<dbReference type="AlphaFoldDB" id="A0AB37CJR8"/>
<name>A0AB37CJR8_STRSL</name>
<evidence type="ECO:0000256" key="3">
    <source>
        <dbReference type="ARBA" id="ARBA00012891"/>
    </source>
</evidence>
<accession>A0AB37CJR8</accession>
<organism evidence="13 14">
    <name type="scientific">Streptococcus salivarius</name>
    <dbReference type="NCBI Taxonomy" id="1304"/>
    <lineage>
        <taxon>Bacteria</taxon>
        <taxon>Bacillati</taxon>
        <taxon>Bacillota</taxon>
        <taxon>Bacilli</taxon>
        <taxon>Lactobacillales</taxon>
        <taxon>Streptococcaceae</taxon>
        <taxon>Streptococcus</taxon>
    </lineage>
</organism>
<dbReference type="PRINTS" id="PR00417">
    <property type="entry name" value="PRTPISMRASEI"/>
</dbReference>
<dbReference type="EMBL" id="CP040804">
    <property type="protein sequence ID" value="QEM31967.1"/>
    <property type="molecule type" value="Genomic_DNA"/>
</dbReference>
<dbReference type="PROSITE" id="PS50880">
    <property type="entry name" value="TOPRIM"/>
    <property type="match status" value="1"/>
</dbReference>
<evidence type="ECO:0000256" key="9">
    <source>
        <dbReference type="ARBA" id="ARBA00032235"/>
    </source>
</evidence>
<dbReference type="PROSITE" id="PS52039">
    <property type="entry name" value="TOPO_IA_2"/>
    <property type="match status" value="1"/>
</dbReference>
<dbReference type="PANTHER" id="PTHR11390:SF21">
    <property type="entry name" value="DNA TOPOISOMERASE 3-ALPHA"/>
    <property type="match status" value="1"/>
</dbReference>
<evidence type="ECO:0000259" key="11">
    <source>
        <dbReference type="PROSITE" id="PS50880"/>
    </source>
</evidence>
<feature type="domain" description="Topo IA-type catalytic" evidence="12">
    <location>
        <begin position="157"/>
        <end position="574"/>
    </location>
</feature>
<dbReference type="InterPro" id="IPR000380">
    <property type="entry name" value="Topo_IA"/>
</dbReference>
<dbReference type="Gene3D" id="1.10.460.10">
    <property type="entry name" value="Topoisomerase I, domain 2"/>
    <property type="match status" value="1"/>
</dbReference>
<dbReference type="SMART" id="SM00437">
    <property type="entry name" value="TOP1Ac"/>
    <property type="match status" value="1"/>
</dbReference>
<dbReference type="EC" id="5.6.2.1" evidence="3"/>
<evidence type="ECO:0000259" key="12">
    <source>
        <dbReference type="PROSITE" id="PS52039"/>
    </source>
</evidence>
<dbReference type="GO" id="GO:0043597">
    <property type="term" value="C:cytoplasmic replication fork"/>
    <property type="evidence" value="ECO:0007669"/>
    <property type="project" value="TreeGrafter"/>
</dbReference>
<keyword evidence="4" id="KW-0799">Topoisomerase</keyword>
<proteinExistence type="inferred from homology"/>
<dbReference type="InterPro" id="IPR034144">
    <property type="entry name" value="TOPRIM_TopoIII"/>
</dbReference>
<evidence type="ECO:0000256" key="6">
    <source>
        <dbReference type="ARBA" id="ARBA00023235"/>
    </source>
</evidence>
<sequence length="581" mass="66611">MRTILLLAEKPDQAKKYANALGSPKKTDTGWDVYSEQLSAQVLVRPAVGHLVERSNPWTNFENWESVERLPMFPDHFDFEIKKNTKKNFNAIKNAIKTADSIMIGTDPDREGEAIAYYILNKIPGSLKKVSYRLWANSLTQKGLDMAFRNLRRPEETVNYYHEAEARGEADWLVGFNLSPFTTLMMRDHELIPEKSKGMTVGRVQTPIVSLIVKNNEEIENFVSKPFWQLRLFDQTNQVAFSHEAKFETEAEAVEALDLLSDRATITQVSSEKKSKTAPKLYNLTDIQAEMSKLYKFDADRTKSIIQSLYQKGYMSYPRTNSNLITTNEFDYLVEHIDDYQAAIGKTIETPNRSPRKSFVNDKKVVEHYAIIPTEIIPNMEELEKEERLIYQMVTFRTLLMFAPDYEYTSTSITLDNNGQEFKTTGSVTLSKGWQVYLPSQSKEQVLPPYQEGQEIAVERQLKEDATKPPQRITENSLLKKWLPKYSLGTPATRDAMIKSVQDKGYITKDKKSGQLFPTERGILLIHYLDKLNIAYTNPETTGKWETALAKIGEGKMKKEDFVAKVRLAITKQIERGKEIG</sequence>
<evidence type="ECO:0000313" key="14">
    <source>
        <dbReference type="Proteomes" id="UP000322622"/>
    </source>
</evidence>
<dbReference type="InterPro" id="IPR013825">
    <property type="entry name" value="Topo_IA_cen_sub2"/>
</dbReference>
<reference evidence="13 14" key="1">
    <citation type="submission" date="2019-06" db="EMBL/GenBank/DDBJ databases">
        <title>Complete genome sequence of Streptococcus salivarius LAB813.</title>
        <authorList>
            <person name="Levesque C.M."/>
            <person name="Gong S.-G."/>
            <person name="Dufour D."/>
            <person name="Barbour A."/>
        </authorList>
    </citation>
    <scope>NUCLEOTIDE SEQUENCE [LARGE SCALE GENOMIC DNA]</scope>
    <source>
        <strain evidence="13 14">LAB813</strain>
    </source>
</reference>
<protein>
    <recommendedName>
        <fullName evidence="3">DNA topoisomerase</fullName>
        <ecNumber evidence="3">5.6.2.1</ecNumber>
    </recommendedName>
    <alternativeName>
        <fullName evidence="10">Omega-protein</fullName>
    </alternativeName>
    <alternativeName>
        <fullName evidence="9">Relaxing enzyme</fullName>
    </alternativeName>
    <alternativeName>
        <fullName evidence="7">Swivelase</fullName>
    </alternativeName>
    <alternativeName>
        <fullName evidence="8">Untwisting enzyme</fullName>
    </alternativeName>
</protein>
<dbReference type="InterPro" id="IPR013824">
    <property type="entry name" value="Topo_IA_cen_sub1"/>
</dbReference>
<keyword evidence="5" id="KW-0238">DNA-binding</keyword>
<dbReference type="SUPFAM" id="SSF56712">
    <property type="entry name" value="Prokaryotic type I DNA topoisomerase"/>
    <property type="match status" value="1"/>
</dbReference>
<dbReference type="Gene3D" id="1.10.290.10">
    <property type="entry name" value="Topoisomerase I, domain 4"/>
    <property type="match status" value="1"/>
</dbReference>
<dbReference type="InterPro" id="IPR003601">
    <property type="entry name" value="Topo_IA_2"/>
</dbReference>
<dbReference type="SMART" id="SM00493">
    <property type="entry name" value="TOPRIM"/>
    <property type="match status" value="1"/>
</dbReference>
<dbReference type="CDD" id="cd00186">
    <property type="entry name" value="TOP1Ac"/>
    <property type="match status" value="1"/>
</dbReference>
<dbReference type="GO" id="GO:0006265">
    <property type="term" value="P:DNA topological change"/>
    <property type="evidence" value="ECO:0007669"/>
    <property type="project" value="InterPro"/>
</dbReference>